<comment type="caution">
    <text evidence="1">The sequence shown here is derived from an EMBL/GenBank/DDBJ whole genome shotgun (WGS) entry which is preliminary data.</text>
</comment>
<name>A0ACC1BRE2_9ROSI</name>
<reference evidence="2" key="1">
    <citation type="journal article" date="2023" name="G3 (Bethesda)">
        <title>Genome assembly and association tests identify interacting loci associated with vigor, precocity, and sex in interspecific pistachio rootstocks.</title>
        <authorList>
            <person name="Palmer W."/>
            <person name="Jacygrad E."/>
            <person name="Sagayaradj S."/>
            <person name="Cavanaugh K."/>
            <person name="Han R."/>
            <person name="Bertier L."/>
            <person name="Beede B."/>
            <person name="Kafkas S."/>
            <person name="Golino D."/>
            <person name="Preece J."/>
            <person name="Michelmore R."/>
        </authorList>
    </citation>
    <scope>NUCLEOTIDE SEQUENCE [LARGE SCALE GENOMIC DNA]</scope>
</reference>
<evidence type="ECO:0000313" key="2">
    <source>
        <dbReference type="Proteomes" id="UP001164250"/>
    </source>
</evidence>
<keyword evidence="2" id="KW-1185">Reference proteome</keyword>
<dbReference type="Proteomes" id="UP001164250">
    <property type="component" value="Chromosome 3"/>
</dbReference>
<accession>A0ACC1BRE2</accession>
<dbReference type="EMBL" id="CM047899">
    <property type="protein sequence ID" value="KAJ0101658.1"/>
    <property type="molecule type" value="Genomic_DNA"/>
</dbReference>
<proteinExistence type="predicted"/>
<evidence type="ECO:0000313" key="1">
    <source>
        <dbReference type="EMBL" id="KAJ0101658.1"/>
    </source>
</evidence>
<organism evidence="1 2">
    <name type="scientific">Pistacia atlantica</name>
    <dbReference type="NCBI Taxonomy" id="434234"/>
    <lineage>
        <taxon>Eukaryota</taxon>
        <taxon>Viridiplantae</taxon>
        <taxon>Streptophyta</taxon>
        <taxon>Embryophyta</taxon>
        <taxon>Tracheophyta</taxon>
        <taxon>Spermatophyta</taxon>
        <taxon>Magnoliopsida</taxon>
        <taxon>eudicotyledons</taxon>
        <taxon>Gunneridae</taxon>
        <taxon>Pentapetalae</taxon>
        <taxon>rosids</taxon>
        <taxon>malvids</taxon>
        <taxon>Sapindales</taxon>
        <taxon>Anacardiaceae</taxon>
        <taxon>Pistacia</taxon>
    </lineage>
</organism>
<gene>
    <name evidence="1" type="ORF">Patl1_03736</name>
</gene>
<protein>
    <submittedName>
        <fullName evidence="1">Uncharacterized protein</fullName>
    </submittedName>
</protein>
<sequence>MLKKKGEVHVTHKTSNPFDRWEIEKLAAEVGLSLVEKARFYEYYYPGYKNKRGSGYRCDESFPVGLCMTFKFAKP</sequence>